<dbReference type="PANTHER" id="PTHR43165">
    <property type="entry name" value="METALLOPHOSPHOESTERASE"/>
    <property type="match status" value="1"/>
</dbReference>
<dbReference type="Gene3D" id="3.60.21.10">
    <property type="match status" value="1"/>
</dbReference>
<dbReference type="InterPro" id="IPR029052">
    <property type="entry name" value="Metallo-depent_PP-like"/>
</dbReference>
<dbReference type="Pfam" id="PF12850">
    <property type="entry name" value="Metallophos_2"/>
    <property type="match status" value="1"/>
</dbReference>
<dbReference type="AlphaFoldDB" id="A0A6J6L8K9"/>
<dbReference type="PIRSF" id="PIRSF000883">
    <property type="entry name" value="Pesterase_MJ0912"/>
    <property type="match status" value="1"/>
</dbReference>
<gene>
    <name evidence="2" type="ORF">UFOPK1908_01112</name>
    <name evidence="3" type="ORF">UFOPK2282_00353</name>
    <name evidence="4" type="ORF">UFOPK3576_00234</name>
</gene>
<dbReference type="InterPro" id="IPR053193">
    <property type="entry name" value="MetalloPDE_YfcE-like"/>
</dbReference>
<evidence type="ECO:0000259" key="1">
    <source>
        <dbReference type="Pfam" id="PF12850"/>
    </source>
</evidence>
<accession>A0A6J6L8K9</accession>
<reference evidence="3" key="1">
    <citation type="submission" date="2020-05" db="EMBL/GenBank/DDBJ databases">
        <authorList>
            <person name="Chiriac C."/>
            <person name="Salcher M."/>
            <person name="Ghai R."/>
            <person name="Kavagutti S V."/>
        </authorList>
    </citation>
    <scope>NUCLEOTIDE SEQUENCE</scope>
</reference>
<proteinExistence type="predicted"/>
<dbReference type="SUPFAM" id="SSF56300">
    <property type="entry name" value="Metallo-dependent phosphatases"/>
    <property type="match status" value="1"/>
</dbReference>
<dbReference type="InterPro" id="IPR011152">
    <property type="entry name" value="Pesterase_MJ0912"/>
</dbReference>
<evidence type="ECO:0000313" key="3">
    <source>
        <dbReference type="EMBL" id="CAB4657992.1"/>
    </source>
</evidence>
<feature type="domain" description="Calcineurin-like phosphoesterase" evidence="1">
    <location>
        <begin position="1"/>
        <end position="183"/>
    </location>
</feature>
<dbReference type="EMBL" id="CAEZWR010000027">
    <property type="protein sequence ID" value="CAB4657992.1"/>
    <property type="molecule type" value="Genomic_DNA"/>
</dbReference>
<dbReference type="InterPro" id="IPR000979">
    <property type="entry name" value="Phosphodiesterase_MJ0936/Vps29"/>
</dbReference>
<evidence type="ECO:0000313" key="2">
    <source>
        <dbReference type="EMBL" id="CAB4624912.1"/>
    </source>
</evidence>
<evidence type="ECO:0000313" key="4">
    <source>
        <dbReference type="EMBL" id="CAB4896769.1"/>
    </source>
</evidence>
<dbReference type="NCBIfam" id="TIGR00040">
    <property type="entry name" value="yfcE"/>
    <property type="match status" value="1"/>
</dbReference>
<dbReference type="PANTHER" id="PTHR43165:SF1">
    <property type="entry name" value="PHOSPHODIESTERASE MJ0936"/>
    <property type="match status" value="1"/>
</dbReference>
<sequence length="199" mass="22381">MKLGIVSDVHCQDEHLRRTVESMIADGVDEILCAGDAQYEYRLSNEVTEIIREHQIRYIQGNHEWVLMGPNGERARSGEHVRQSNLDFIANTPDEIRTTVNGKTLLMTHASPWAPRGHYLYAGDPLFSRCDELDADYLIIGHTHVPMVERFGRTLVINPGSLVFSREPGAYGMLSYAILDTTTDEVTMMHPPKGLETAS</sequence>
<name>A0A6J6L8K9_9ZZZZ</name>
<dbReference type="InterPro" id="IPR024654">
    <property type="entry name" value="Calcineurin-like_PHP_lpxH"/>
</dbReference>
<protein>
    <submittedName>
        <fullName evidence="3">Unannotated protein</fullName>
    </submittedName>
</protein>
<dbReference type="EMBL" id="CAFBMO010000005">
    <property type="protein sequence ID" value="CAB4896769.1"/>
    <property type="molecule type" value="Genomic_DNA"/>
</dbReference>
<dbReference type="EMBL" id="CAEZVB010000057">
    <property type="protein sequence ID" value="CAB4624912.1"/>
    <property type="molecule type" value="Genomic_DNA"/>
</dbReference>
<organism evidence="3">
    <name type="scientific">freshwater metagenome</name>
    <dbReference type="NCBI Taxonomy" id="449393"/>
    <lineage>
        <taxon>unclassified sequences</taxon>
        <taxon>metagenomes</taxon>
        <taxon>ecological metagenomes</taxon>
    </lineage>
</organism>